<dbReference type="AlphaFoldDB" id="A0A5M8RVU0"/>
<evidence type="ECO:0000259" key="2">
    <source>
        <dbReference type="Pfam" id="PF06605"/>
    </source>
</evidence>
<organism evidence="3 4">
    <name type="scientific">Bacillus swezeyi</name>
    <dbReference type="NCBI Taxonomy" id="1925020"/>
    <lineage>
        <taxon>Bacteria</taxon>
        <taxon>Bacillati</taxon>
        <taxon>Bacillota</taxon>
        <taxon>Bacilli</taxon>
        <taxon>Bacillales</taxon>
        <taxon>Bacillaceae</taxon>
        <taxon>Bacillus</taxon>
    </lineage>
</organism>
<evidence type="ECO:0000256" key="1">
    <source>
        <dbReference type="SAM" id="MobiDB-lite"/>
    </source>
</evidence>
<evidence type="ECO:0000313" key="4">
    <source>
        <dbReference type="Proteomes" id="UP000324326"/>
    </source>
</evidence>
<feature type="region of interest" description="Disordered" evidence="1">
    <location>
        <begin position="396"/>
        <end position="418"/>
    </location>
</feature>
<dbReference type="InterPro" id="IPR013783">
    <property type="entry name" value="Ig-like_fold"/>
</dbReference>
<gene>
    <name evidence="3" type="ORF">DX927_08920</name>
</gene>
<dbReference type="SUPFAM" id="SSF49265">
    <property type="entry name" value="Fibronectin type III"/>
    <property type="match status" value="1"/>
</dbReference>
<dbReference type="EMBL" id="QSND01000002">
    <property type="protein sequence ID" value="KAA6450944.1"/>
    <property type="molecule type" value="Genomic_DNA"/>
</dbReference>
<sequence length="892" mass="99945">MADMWVFDNRDKKLAILSSDAEEACRFYDAPFREELNIGSSFSFIADATHEDSQYIVEENQVVFEDLKGRKRLFVIKELEDVDTGDNSEIRAICEPAMAELYEEFVTDIRPQNKTAQYAIDRVLEGTRWRGVVTVELGLRSTNFYRIRATAALNQILDVWGGEFYDEVVFSEEDDRIIDRIIHILPRRGKDTGKRFEIDKDIQEIRRTVISYPATALYGYGASLETEGGGNTRYIDFSDVEWSVANGDPVDKPKGQEWVGDPELLEKYGRVQGDGLRHRFKKWQDDSIEDTEELLRKTYEALINTESKVQVNYALKVELLQRIAGYEHEEVDLGDTTIALDRKFSRPIELQSRVIVFEYDISDPDNTAQVEMGQFLKFDSTEDRIKEIETTIDNNRGKWDSGSEVTDGSFPDKKPPTPQNVEVQGLFSKAYLSWDYDPSSYIAEYRVYGSQVKGFTPSDATHLWSGRMGGFVHEADVNQVWYYRIQAVNTHGTASDFTAEFSATTSRIGTNHIERQSITNALIKDLSADKITAGTINGITIRGSLIQGGRLEPISSSPQYESYIEANTIFQKRNFDLTVDTYHQFESLTINNGRIVQETGTQNYSNPDMNRVNNRTKIEYGKISLDGGKEFSSNSHVSRMQLYAQNSDSLKDIDPLSAIDIYYDDQLSMSLKNGSHGEYSKMLTSWDNPGCDLAINVGNSMTFDIGKDLTYTVGEDISITGGGRFEIMNPGSFSIDSDDYIYIGSGSWINIGGDLKLPSNFKVRGGGATDNTNQGRYAGMGLSLSYAINNTGADLTSNGLIHLDMITVYISTGSSGYGSTQYTFGDQFFGKAEKIYTVLAQPQGAYSNACTAGVENISNTGFKVYCRGTGTTTGVGDRNMKIFLCIFYKAAK</sequence>
<comment type="caution">
    <text evidence="3">The sequence shown here is derived from an EMBL/GenBank/DDBJ whole genome shotgun (WGS) entry which is preliminary data.</text>
</comment>
<dbReference type="InterPro" id="IPR007119">
    <property type="entry name" value="Phage_tail_spike_N"/>
</dbReference>
<dbReference type="Gene3D" id="2.60.40.10">
    <property type="entry name" value="Immunoglobulins"/>
    <property type="match status" value="1"/>
</dbReference>
<reference evidence="3 4" key="1">
    <citation type="submission" date="2018-08" db="EMBL/GenBank/DDBJ databases">
        <title>Bacillus phenotypic plasticity.</title>
        <authorList>
            <person name="Hurtado E."/>
        </authorList>
    </citation>
    <scope>NUCLEOTIDE SEQUENCE [LARGE SCALE GENOMIC DNA]</scope>
    <source>
        <strain evidence="3 4">427</strain>
    </source>
</reference>
<proteinExistence type="predicted"/>
<dbReference type="Pfam" id="PF06605">
    <property type="entry name" value="Prophage_tail"/>
    <property type="match status" value="1"/>
</dbReference>
<dbReference type="InterPro" id="IPR036116">
    <property type="entry name" value="FN3_sf"/>
</dbReference>
<dbReference type="RefSeq" id="WP_150149776.1">
    <property type="nucleotide sequence ID" value="NZ_QSND01000002.1"/>
</dbReference>
<dbReference type="NCBIfam" id="TIGR01665">
    <property type="entry name" value="put_anti_recept"/>
    <property type="match status" value="1"/>
</dbReference>
<feature type="domain" description="Tail spike" evidence="2">
    <location>
        <begin position="102"/>
        <end position="376"/>
    </location>
</feature>
<name>A0A5M8RVU0_9BACI</name>
<protein>
    <recommendedName>
        <fullName evidence="2">Tail spike domain-containing protein</fullName>
    </recommendedName>
</protein>
<evidence type="ECO:0000313" key="3">
    <source>
        <dbReference type="EMBL" id="KAA6450944.1"/>
    </source>
</evidence>
<dbReference type="SUPFAM" id="SSF69349">
    <property type="entry name" value="Phage fibre proteins"/>
    <property type="match status" value="1"/>
</dbReference>
<dbReference type="Proteomes" id="UP000324326">
    <property type="component" value="Unassembled WGS sequence"/>
</dbReference>
<accession>A0A5M8RVU0</accession>
<dbReference type="InterPro" id="IPR010572">
    <property type="entry name" value="Tail_dom"/>
</dbReference>